<dbReference type="EC" id="2.6.1.85" evidence="2"/>
<sequence length="370" mass="40761">MKVLFDHGPLGAHTCFANPVEVLCANRPEEVAPVLARIEALQAEGYWLAGMMSYELGYCFSDKLLPLLPETRRDPLIAFAAYHTPTVTPPLRGAAELTELVPRWSQGDHGAAFSRLAEYIRAGDCYQVNLTFPVTGRLTGRPEALYAQMAQQTPLTYGAFVDFGGVHFVSRSPELFFEVDPVRNIRTRPMKGTRPRGEDHQGDQAQIADLRGSEKDRAENLMIVDLLRNDLSRVSCLGSVKVPDLFTVETYPTVHQMVSTVEARLQPGAGFSQIVEALFPCGSITGAPKIRAMQIIRELEPWARGLYCGTIGWIGPQGNMAFNVAIRTLRCEAGAVTLNVGGGIVYDSRAEAEYEEALWKSRYAGPVLRT</sequence>
<dbReference type="Gene3D" id="3.60.120.10">
    <property type="entry name" value="Anthranilate synthase"/>
    <property type="match status" value="1"/>
</dbReference>
<evidence type="ECO:0000313" key="2">
    <source>
        <dbReference type="EMBL" id="MER5170875.1"/>
    </source>
</evidence>
<comment type="caution">
    <text evidence="2">The sequence shown here is derived from an EMBL/GenBank/DDBJ whole genome shotgun (WGS) entry which is preliminary data.</text>
</comment>
<keyword evidence="3" id="KW-1185">Reference proteome</keyword>
<gene>
    <name evidence="2" type="ORF">VSX56_03725</name>
</gene>
<dbReference type="InterPro" id="IPR005802">
    <property type="entry name" value="ADC_synth_comp_1"/>
</dbReference>
<organism evidence="2 3">
    <name type="scientific">Thioclava kandeliae</name>
    <dbReference type="NCBI Taxonomy" id="3070818"/>
    <lineage>
        <taxon>Bacteria</taxon>
        <taxon>Pseudomonadati</taxon>
        <taxon>Pseudomonadota</taxon>
        <taxon>Alphaproteobacteria</taxon>
        <taxon>Rhodobacterales</taxon>
        <taxon>Paracoccaceae</taxon>
        <taxon>Thioclava</taxon>
    </lineage>
</organism>
<reference evidence="2 3" key="1">
    <citation type="submission" date="2024-06" db="EMBL/GenBank/DDBJ databases">
        <title>Thioclava kandeliae sp. nov. from a rhizosphere soil sample of Kandelia candel in a mangrove.</title>
        <authorList>
            <person name="Mu T."/>
        </authorList>
    </citation>
    <scope>NUCLEOTIDE SEQUENCE [LARGE SCALE GENOMIC DNA]</scope>
    <source>
        <strain evidence="2 3">CPCC 100088</strain>
    </source>
</reference>
<dbReference type="PRINTS" id="PR00095">
    <property type="entry name" value="ANTSNTHASEI"/>
</dbReference>
<name>A0ABV1SD85_9RHOB</name>
<protein>
    <submittedName>
        <fullName evidence="2">Aminodeoxychorismate synthase component I</fullName>
        <ecNumber evidence="2">2.6.1.85</ecNumber>
    </submittedName>
</protein>
<accession>A0ABV1SD85</accession>
<dbReference type="GO" id="GO:0046820">
    <property type="term" value="F:4-amino-4-deoxychorismate synthase activity"/>
    <property type="evidence" value="ECO:0007669"/>
    <property type="project" value="UniProtKB-EC"/>
</dbReference>
<evidence type="ECO:0000259" key="1">
    <source>
        <dbReference type="Pfam" id="PF00425"/>
    </source>
</evidence>
<dbReference type="NCBIfam" id="TIGR00553">
    <property type="entry name" value="pabB"/>
    <property type="match status" value="1"/>
</dbReference>
<dbReference type="SUPFAM" id="SSF56322">
    <property type="entry name" value="ADC synthase"/>
    <property type="match status" value="1"/>
</dbReference>
<dbReference type="NCBIfam" id="NF005698">
    <property type="entry name" value="PRK07508.1"/>
    <property type="match status" value="1"/>
</dbReference>
<dbReference type="Proteomes" id="UP001438953">
    <property type="component" value="Unassembled WGS sequence"/>
</dbReference>
<keyword evidence="2" id="KW-0032">Aminotransferase</keyword>
<dbReference type="PANTHER" id="PTHR11236">
    <property type="entry name" value="AMINOBENZOATE/ANTHRANILATE SYNTHASE"/>
    <property type="match status" value="1"/>
</dbReference>
<dbReference type="EMBL" id="JAYWLC010000002">
    <property type="protein sequence ID" value="MER5170875.1"/>
    <property type="molecule type" value="Genomic_DNA"/>
</dbReference>
<feature type="domain" description="Chorismate-utilising enzyme C-terminal" evidence="1">
    <location>
        <begin position="108"/>
        <end position="359"/>
    </location>
</feature>
<dbReference type="Pfam" id="PF00425">
    <property type="entry name" value="Chorismate_bind"/>
    <property type="match status" value="1"/>
</dbReference>
<proteinExistence type="predicted"/>
<dbReference type="InterPro" id="IPR019999">
    <property type="entry name" value="Anth_synth_I-like"/>
</dbReference>
<dbReference type="InterPro" id="IPR005801">
    <property type="entry name" value="ADC_synthase"/>
</dbReference>
<dbReference type="PANTHER" id="PTHR11236:SF50">
    <property type="entry name" value="AMINODEOXYCHORISMATE SYNTHASE COMPONENT 1"/>
    <property type="match status" value="1"/>
</dbReference>
<dbReference type="RefSeq" id="WP_350934940.1">
    <property type="nucleotide sequence ID" value="NZ_JAYWLC010000002.1"/>
</dbReference>
<keyword evidence="2" id="KW-0808">Transferase</keyword>
<dbReference type="InterPro" id="IPR015890">
    <property type="entry name" value="Chorismate_C"/>
</dbReference>
<evidence type="ECO:0000313" key="3">
    <source>
        <dbReference type="Proteomes" id="UP001438953"/>
    </source>
</evidence>